<keyword evidence="4" id="KW-1003">Cell membrane</keyword>
<dbReference type="AlphaFoldDB" id="A0A7X0H8I1"/>
<dbReference type="GO" id="GO:0006814">
    <property type="term" value="P:sodium ion transport"/>
    <property type="evidence" value="ECO:0007669"/>
    <property type="project" value="UniProtKB-KW"/>
</dbReference>
<dbReference type="GO" id="GO:0015293">
    <property type="term" value="F:symporter activity"/>
    <property type="evidence" value="ECO:0007669"/>
    <property type="project" value="UniProtKB-KW"/>
</dbReference>
<keyword evidence="11" id="KW-0739">Sodium transport</keyword>
<keyword evidence="8" id="KW-0915">Sodium</keyword>
<feature type="transmembrane region" description="Helical" evidence="13">
    <location>
        <begin position="43"/>
        <end position="63"/>
    </location>
</feature>
<dbReference type="InterPro" id="IPR050277">
    <property type="entry name" value="Sodium:Solute_Symporter"/>
</dbReference>
<feature type="transmembrane region" description="Helical" evidence="13">
    <location>
        <begin position="620"/>
        <end position="639"/>
    </location>
</feature>
<gene>
    <name evidence="14" type="ORF">HNQ40_003045</name>
</gene>
<feature type="transmembrane region" description="Helical" evidence="13">
    <location>
        <begin position="810"/>
        <end position="830"/>
    </location>
</feature>
<feature type="transmembrane region" description="Helical" evidence="13">
    <location>
        <begin position="407"/>
        <end position="427"/>
    </location>
</feature>
<feature type="transmembrane region" description="Helical" evidence="13">
    <location>
        <begin position="117"/>
        <end position="137"/>
    </location>
</feature>
<keyword evidence="9" id="KW-0406">Ion transport</keyword>
<keyword evidence="6" id="KW-0769">Symport</keyword>
<keyword evidence="15" id="KW-1185">Reference proteome</keyword>
<feature type="transmembrane region" description="Helical" evidence="13">
    <location>
        <begin position="6"/>
        <end position="23"/>
    </location>
</feature>
<evidence type="ECO:0000256" key="7">
    <source>
        <dbReference type="ARBA" id="ARBA00022989"/>
    </source>
</evidence>
<evidence type="ECO:0000313" key="14">
    <source>
        <dbReference type="EMBL" id="MBB6431239.1"/>
    </source>
</evidence>
<feature type="transmembrane region" description="Helical" evidence="13">
    <location>
        <begin position="562"/>
        <end position="584"/>
    </location>
</feature>
<evidence type="ECO:0000256" key="5">
    <source>
        <dbReference type="ARBA" id="ARBA00022692"/>
    </source>
</evidence>
<sequence length="865" mass="95036">MQTVDWIIIAAFGLLLVGIVIFTNRITKSVAGFLSSERCAGRYLLTIANSMAFCSAIGIVGGFEGTYRNGITSIWWGMLMMPIGTILALTGWVTYRYRQTRSLTMAQFLEKRYSRKFRIFAGFVAFISGMLNCAVFPLVTAHFLVYFLDLPQVTYFTLGPWECGTHFLVMLVMVSLGVILAISGGQITIMVTDFFQGTIGTVALLAMIALLLSTVGWSTLMTTLKASEDIRVLETTGGDQLEYPVWYQERVAPVREHHAALEAAMPGVFEVLRDNPEVFDALGQGVEEARVLAAEKRELDLVGLELAAADYEEDADLAKALETGVAEAKAVALDNANALLADDDAENDSKAEALLTLANGSAVLTQAARSYRSTRLLVNEDYPDMVRILERAEDASMMNPSKLGNEGAFSVPFFIMMGLIMISQVGVWQGGSGYLTAARTPHEGRMGGILSGWRWMTITLGSVAAVTLIYCTIWNANYVQEQQAIQEAAQAIQDPLLQSQQFVPTALGIVLPAGLMGLFAVFMIGASISTDDSAYHSWGSIFLQDVVMPFRKKPFSTKEHLLYLRLAIIGVGLFALFFSSLWRLTDFINMWFQITGAIYTGGAMCAIVGGLYWRRGTTAGAWAGMLVGSSLSLYAIYFLNGRNLVAEGINLFGLIHLELKNIPILSVVQSTEVPYKVPRWIIGVGGEPINGLHLAVMNILISIGVYTLVSTLTCRVPTNLDKLLHRGEYAIDDDKTAAAKEAEKSGKRRNILRMIGITDEFSKFDVFLYCLSITWTAMLSISFLSITTWFLFFQSAEERNNSAEAWYTGWAWLLGIQGLMAVITGIWYACGGARDLVRLVRAVQGKAVDEADDGFEQTKPAFEKE</sequence>
<evidence type="ECO:0000256" key="4">
    <source>
        <dbReference type="ARBA" id="ARBA00022475"/>
    </source>
</evidence>
<evidence type="ECO:0000256" key="6">
    <source>
        <dbReference type="ARBA" id="ARBA00022847"/>
    </source>
</evidence>
<feature type="transmembrane region" description="Helical" evidence="13">
    <location>
        <begin position="695"/>
        <end position="716"/>
    </location>
</feature>
<dbReference type="PROSITE" id="PS50283">
    <property type="entry name" value="NA_SOLUT_SYMP_3"/>
    <property type="match status" value="1"/>
</dbReference>
<comment type="caution">
    <text evidence="14">The sequence shown here is derived from an EMBL/GenBank/DDBJ whole genome shotgun (WGS) entry which is preliminary data.</text>
</comment>
<reference evidence="14 15" key="1">
    <citation type="submission" date="2020-08" db="EMBL/GenBank/DDBJ databases">
        <title>Genomic Encyclopedia of Type Strains, Phase IV (KMG-IV): sequencing the most valuable type-strain genomes for metagenomic binning, comparative biology and taxonomic classification.</title>
        <authorList>
            <person name="Goeker M."/>
        </authorList>
    </citation>
    <scope>NUCLEOTIDE SEQUENCE [LARGE SCALE GENOMIC DNA]</scope>
    <source>
        <strain evidence="14 15">DSM 103725</strain>
    </source>
</reference>
<evidence type="ECO:0000256" key="2">
    <source>
        <dbReference type="ARBA" id="ARBA00006434"/>
    </source>
</evidence>
<keyword evidence="10 13" id="KW-0472">Membrane</keyword>
<dbReference type="InterPro" id="IPR038377">
    <property type="entry name" value="Na/Glc_symporter_sf"/>
</dbReference>
<dbReference type="PANTHER" id="PTHR48086">
    <property type="entry name" value="SODIUM/PROLINE SYMPORTER-RELATED"/>
    <property type="match status" value="1"/>
</dbReference>
<evidence type="ECO:0000256" key="12">
    <source>
        <dbReference type="ARBA" id="ARBA00033708"/>
    </source>
</evidence>
<dbReference type="PANTHER" id="PTHR48086:SF3">
    <property type="entry name" value="SODIUM_PROLINE SYMPORTER"/>
    <property type="match status" value="1"/>
</dbReference>
<dbReference type="Gene3D" id="1.20.1730.10">
    <property type="entry name" value="Sodium/glucose cotransporter"/>
    <property type="match status" value="2"/>
</dbReference>
<protein>
    <submittedName>
        <fullName evidence="14">Na+/proline symporter</fullName>
    </submittedName>
</protein>
<evidence type="ECO:0000256" key="9">
    <source>
        <dbReference type="ARBA" id="ARBA00023065"/>
    </source>
</evidence>
<name>A0A7X0H8I1_9BACT</name>
<feature type="transmembrane region" description="Helical" evidence="13">
    <location>
        <begin position="168"/>
        <end position="189"/>
    </location>
</feature>
<feature type="transmembrane region" description="Helical" evidence="13">
    <location>
        <begin position="75"/>
        <end position="97"/>
    </location>
</feature>
<feature type="transmembrane region" description="Helical" evidence="13">
    <location>
        <begin position="506"/>
        <end position="528"/>
    </location>
</feature>
<dbReference type="Proteomes" id="UP000541810">
    <property type="component" value="Unassembled WGS sequence"/>
</dbReference>
<dbReference type="EMBL" id="JACHGY010000001">
    <property type="protein sequence ID" value="MBB6431239.1"/>
    <property type="molecule type" value="Genomic_DNA"/>
</dbReference>
<organism evidence="14 15">
    <name type="scientific">Algisphaera agarilytica</name>
    <dbReference type="NCBI Taxonomy" id="1385975"/>
    <lineage>
        <taxon>Bacteria</taxon>
        <taxon>Pseudomonadati</taxon>
        <taxon>Planctomycetota</taxon>
        <taxon>Phycisphaerae</taxon>
        <taxon>Phycisphaerales</taxon>
        <taxon>Phycisphaeraceae</taxon>
        <taxon>Algisphaera</taxon>
    </lineage>
</organism>
<evidence type="ECO:0000256" key="1">
    <source>
        <dbReference type="ARBA" id="ARBA00004651"/>
    </source>
</evidence>
<comment type="catalytic activity">
    <reaction evidence="12">
        <text>L-proline(in) + Na(+)(in) = L-proline(out) + Na(+)(out)</text>
        <dbReference type="Rhea" id="RHEA:28967"/>
        <dbReference type="ChEBI" id="CHEBI:29101"/>
        <dbReference type="ChEBI" id="CHEBI:60039"/>
    </reaction>
</comment>
<dbReference type="RefSeq" id="WP_184678723.1">
    <property type="nucleotide sequence ID" value="NZ_JACHGY010000001.1"/>
</dbReference>
<proteinExistence type="inferred from homology"/>
<feature type="transmembrane region" description="Helical" evidence="13">
    <location>
        <begin position="143"/>
        <end position="161"/>
    </location>
</feature>
<evidence type="ECO:0000256" key="13">
    <source>
        <dbReference type="SAM" id="Phobius"/>
    </source>
</evidence>
<evidence type="ECO:0000256" key="10">
    <source>
        <dbReference type="ARBA" id="ARBA00023136"/>
    </source>
</evidence>
<dbReference type="Pfam" id="PF00474">
    <property type="entry name" value="SSF"/>
    <property type="match status" value="1"/>
</dbReference>
<feature type="transmembrane region" description="Helical" evidence="13">
    <location>
        <begin position="195"/>
        <end position="217"/>
    </location>
</feature>
<comment type="subcellular location">
    <subcellularLocation>
        <location evidence="1">Cell membrane</location>
        <topology evidence="1">Multi-pass membrane protein</topology>
    </subcellularLocation>
</comment>
<keyword evidence="5 13" id="KW-0812">Transmembrane</keyword>
<evidence type="ECO:0000256" key="8">
    <source>
        <dbReference type="ARBA" id="ARBA00023053"/>
    </source>
</evidence>
<evidence type="ECO:0000256" key="3">
    <source>
        <dbReference type="ARBA" id="ARBA00022448"/>
    </source>
</evidence>
<dbReference type="InterPro" id="IPR001734">
    <property type="entry name" value="Na/solute_symporter"/>
</dbReference>
<keyword evidence="7 13" id="KW-1133">Transmembrane helix</keyword>
<evidence type="ECO:0000256" key="11">
    <source>
        <dbReference type="ARBA" id="ARBA00023201"/>
    </source>
</evidence>
<evidence type="ECO:0000313" key="15">
    <source>
        <dbReference type="Proteomes" id="UP000541810"/>
    </source>
</evidence>
<feature type="transmembrane region" description="Helical" evidence="13">
    <location>
        <begin position="453"/>
        <end position="473"/>
    </location>
</feature>
<dbReference type="GO" id="GO:0005886">
    <property type="term" value="C:plasma membrane"/>
    <property type="evidence" value="ECO:0007669"/>
    <property type="project" value="UniProtKB-SubCell"/>
</dbReference>
<accession>A0A7X0H8I1</accession>
<feature type="transmembrane region" description="Helical" evidence="13">
    <location>
        <begin position="590"/>
        <end position="613"/>
    </location>
</feature>
<feature type="transmembrane region" description="Helical" evidence="13">
    <location>
        <begin position="766"/>
        <end position="790"/>
    </location>
</feature>
<comment type="similarity">
    <text evidence="2">Belongs to the sodium:solute symporter (SSF) (TC 2.A.21) family.</text>
</comment>
<keyword evidence="3" id="KW-0813">Transport</keyword>